<gene>
    <name evidence="2" type="ORF">ACFFU4_18070</name>
</gene>
<organism evidence="2 3">
    <name type="scientific">Roseovarius ramblicola</name>
    <dbReference type="NCBI Taxonomy" id="2022336"/>
    <lineage>
        <taxon>Bacteria</taxon>
        <taxon>Pseudomonadati</taxon>
        <taxon>Pseudomonadota</taxon>
        <taxon>Alphaproteobacteria</taxon>
        <taxon>Rhodobacterales</taxon>
        <taxon>Roseobacteraceae</taxon>
        <taxon>Roseovarius</taxon>
    </lineage>
</organism>
<dbReference type="CDD" id="cd09117">
    <property type="entry name" value="PLDc_Bfil_DEXD_like"/>
    <property type="match status" value="1"/>
</dbReference>
<comment type="caution">
    <text evidence="2">The sequence shown here is derived from an EMBL/GenBank/DDBJ whole genome shotgun (WGS) entry which is preliminary data.</text>
</comment>
<feature type="compositionally biased region" description="Basic and acidic residues" evidence="1">
    <location>
        <begin position="601"/>
        <end position="610"/>
    </location>
</feature>
<dbReference type="Proteomes" id="UP001589670">
    <property type="component" value="Unassembled WGS sequence"/>
</dbReference>
<name>A0ABV5I4N5_9RHOB</name>
<evidence type="ECO:0008006" key="4">
    <source>
        <dbReference type="Google" id="ProtNLM"/>
    </source>
</evidence>
<dbReference type="EMBL" id="JBHMEC010000038">
    <property type="protein sequence ID" value="MFB9151660.1"/>
    <property type="molecule type" value="Genomic_DNA"/>
</dbReference>
<dbReference type="RefSeq" id="WP_377071291.1">
    <property type="nucleotide sequence ID" value="NZ_JBHMEC010000038.1"/>
</dbReference>
<reference evidence="2 3" key="1">
    <citation type="submission" date="2024-09" db="EMBL/GenBank/DDBJ databases">
        <authorList>
            <person name="Sun Q."/>
            <person name="Mori K."/>
        </authorList>
    </citation>
    <scope>NUCLEOTIDE SEQUENCE [LARGE SCALE GENOMIC DNA]</scope>
    <source>
        <strain evidence="2 3">CECT 9424</strain>
    </source>
</reference>
<feature type="region of interest" description="Disordered" evidence="1">
    <location>
        <begin position="586"/>
        <end position="620"/>
    </location>
</feature>
<accession>A0ABV5I4N5</accession>
<keyword evidence="3" id="KW-1185">Reference proteome</keyword>
<evidence type="ECO:0000256" key="1">
    <source>
        <dbReference type="SAM" id="MobiDB-lite"/>
    </source>
</evidence>
<protein>
    <recommendedName>
        <fullName evidence="4">Phospholipase D-like domain-containing protein</fullName>
    </recommendedName>
</protein>
<feature type="region of interest" description="Disordered" evidence="1">
    <location>
        <begin position="482"/>
        <end position="508"/>
    </location>
</feature>
<evidence type="ECO:0000313" key="3">
    <source>
        <dbReference type="Proteomes" id="UP001589670"/>
    </source>
</evidence>
<evidence type="ECO:0000313" key="2">
    <source>
        <dbReference type="EMBL" id="MFB9151660.1"/>
    </source>
</evidence>
<dbReference type="CDD" id="cd09176">
    <property type="entry name" value="PLDc_unchar6"/>
    <property type="match status" value="1"/>
</dbReference>
<proteinExistence type="predicted"/>
<sequence length="823" mass="89157">MKLYERFADKGYHTSIATTFGIDFGAYENIVLPRVRGAGCRNNMVIADRRMLTHALGGAGLPRQAGRLYTASGARTERLFHPKLFLQIGRKGGRLIIGSANLTAAGLAGNLELVTMIKCGTEDSGAQRLVAQAWHYLSGMADPAAPMLPAQQEWMLARAAWLRHAVPATEPVTLGDGTQAGLLVADRQSGIGTRLAALIDEPVKRLIVISPYWDEELAALSALQTALNPQETALLIDPKTNQFPPEAIKALARTGLYERDGFADGRFIHAKALIAETASADHLLIGSANCTRAALGTAAMAGHNEEAGLYRRLPADSAVATLNLTKLLDENKRISPEEIPPLDYNDDLAFDALSDSHPGTFSLHGDTLVWRPAAHVTEPASYPIELLGSSGETLNVDVEHIESAKGKLRYRIDIDDQLPAFARPLGKDTFSPAIITVIDVLEAAIRETHSGKTESALAQLDGETEASLTLLEVLDVLEKIENPEAGSPGDGISIPKVGHQPDGQNGPQHRTLNYEDFIAGRRTHQAGPLLHNTLGGSDVSIVRGFLNRIVGLKTLTVAPEDEDDEAIFKASFDLGDETDNAEAAMASGEEFDTKPPPTSRPEPDEGDNRQRSKQRKATQEQIITAVTNFSKRIDLKQEGGSLSPRDFLRLRAMLMILCAASWKGTDTGKDNQKGRTALQVLPVEGDSRTSWPYVIGRLLFKIFGGTNPAIRQLTLDSEHDQIPADLIECWATCFWCLQACLAAPLSQSERAKIARHVIPLANKTYRSTQLTKEELLAPTITDVMDGMSAQYAERLGIAPEAIARAHRTLCDSLSSEGNAVFGR</sequence>
<dbReference type="InterPro" id="IPR059166">
    <property type="entry name" value="PLD-like_cat"/>
</dbReference>
<dbReference type="Gene3D" id="3.30.870.10">
    <property type="entry name" value="Endonuclease Chain A"/>
    <property type="match status" value="2"/>
</dbReference>